<feature type="domain" description="PBP" evidence="1">
    <location>
        <begin position="83"/>
        <end position="262"/>
    </location>
</feature>
<reference evidence="3 4" key="1">
    <citation type="submission" date="2016-10" db="EMBL/GenBank/DDBJ databases">
        <authorList>
            <person name="de Groot N.N."/>
        </authorList>
    </citation>
    <scope>NUCLEOTIDE SEQUENCE [LARGE SCALE GENOMIC DNA]</scope>
    <source>
        <strain evidence="4">KMM 9023,NRIC 0796,JCM 17311,KCTC 23692</strain>
    </source>
</reference>
<dbReference type="SUPFAM" id="SSF46955">
    <property type="entry name" value="Putative DNA-binding domain"/>
    <property type="match status" value="1"/>
</dbReference>
<gene>
    <name evidence="3" type="ORF">SAMN04515673_10884</name>
</gene>
<dbReference type="AlphaFoldDB" id="A0A1I6E8P9"/>
<dbReference type="RefSeq" id="WP_092081279.1">
    <property type="nucleotide sequence ID" value="NZ_FOYI01000008.1"/>
</dbReference>
<dbReference type="OrthoDB" id="9805928at2"/>
<evidence type="ECO:0000313" key="4">
    <source>
        <dbReference type="Proteomes" id="UP000199302"/>
    </source>
</evidence>
<dbReference type="InterPro" id="IPR041657">
    <property type="entry name" value="HTH_17"/>
</dbReference>
<dbReference type="Pfam" id="PF12727">
    <property type="entry name" value="PBP_like"/>
    <property type="match status" value="1"/>
</dbReference>
<keyword evidence="4" id="KW-1185">Reference proteome</keyword>
<dbReference type="InterPro" id="IPR010093">
    <property type="entry name" value="SinI_DNA-bd"/>
</dbReference>
<dbReference type="PANTHER" id="PTHR38431">
    <property type="entry name" value="BLL2305 PROTEIN"/>
    <property type="match status" value="1"/>
</dbReference>
<name>A0A1I6E8P9_9RHOB</name>
<dbReference type="NCBIfam" id="TIGR01764">
    <property type="entry name" value="excise"/>
    <property type="match status" value="1"/>
</dbReference>
<organism evidence="3 4">
    <name type="scientific">Poseidonocella sedimentorum</name>
    <dbReference type="NCBI Taxonomy" id="871652"/>
    <lineage>
        <taxon>Bacteria</taxon>
        <taxon>Pseudomonadati</taxon>
        <taxon>Pseudomonadota</taxon>
        <taxon>Alphaproteobacteria</taxon>
        <taxon>Rhodobacterales</taxon>
        <taxon>Roseobacteraceae</taxon>
        <taxon>Poseidonocella</taxon>
    </lineage>
</organism>
<sequence>MTDAPPDPEFYTVRELAELLRVKERRVYDLADQGKIPSTRATGRLLFPRRAIRAWLAREQGGEEPRPQVFMGSHDPLLERALRDSQCGLATYFDSSEDGLRRFAAGECIAAGLHLYEPAGDQWNVPQVIQHCRDTNAALIGWAERRRGLVIRPEDIPRIKGFEDLAGRRVMRRQPEAGTESIFTFLLEDAGVDPSSFESAGIARSEQDAVMAVAEGRADACFGLMSMARIFGLGFVGLSVERFDLLVDRKAWFEDPFQMFLAHCLTDAFKAQMEAATGYDMDPLGLVRWNA</sequence>
<dbReference type="GO" id="GO:0003677">
    <property type="term" value="F:DNA binding"/>
    <property type="evidence" value="ECO:0007669"/>
    <property type="project" value="InterPro"/>
</dbReference>
<accession>A0A1I6E8P9</accession>
<protein>
    <submittedName>
        <fullName evidence="3">DNA binding domain-containing protein, excisionase family</fullName>
    </submittedName>
</protein>
<dbReference type="InterPro" id="IPR009061">
    <property type="entry name" value="DNA-bd_dom_put_sf"/>
</dbReference>
<dbReference type="Gene3D" id="3.40.190.10">
    <property type="entry name" value="Periplasmic binding protein-like II"/>
    <property type="match status" value="1"/>
</dbReference>
<dbReference type="InterPro" id="IPR024370">
    <property type="entry name" value="PBP_domain"/>
</dbReference>
<dbReference type="SUPFAM" id="SSF53850">
    <property type="entry name" value="Periplasmic binding protein-like II"/>
    <property type="match status" value="1"/>
</dbReference>
<feature type="domain" description="Helix-turn-helix" evidence="2">
    <location>
        <begin position="10"/>
        <end position="58"/>
    </location>
</feature>
<dbReference type="STRING" id="871652.SAMN04515673_10884"/>
<proteinExistence type="predicted"/>
<dbReference type="EMBL" id="FOYI01000008">
    <property type="protein sequence ID" value="SFR14105.1"/>
    <property type="molecule type" value="Genomic_DNA"/>
</dbReference>
<dbReference type="Proteomes" id="UP000199302">
    <property type="component" value="Unassembled WGS sequence"/>
</dbReference>
<evidence type="ECO:0000313" key="3">
    <source>
        <dbReference type="EMBL" id="SFR14105.1"/>
    </source>
</evidence>
<evidence type="ECO:0000259" key="2">
    <source>
        <dbReference type="Pfam" id="PF12728"/>
    </source>
</evidence>
<evidence type="ECO:0000259" key="1">
    <source>
        <dbReference type="Pfam" id="PF12727"/>
    </source>
</evidence>
<dbReference type="PANTHER" id="PTHR38431:SF1">
    <property type="entry name" value="BLL2305 PROTEIN"/>
    <property type="match status" value="1"/>
</dbReference>
<dbReference type="Pfam" id="PF12728">
    <property type="entry name" value="HTH_17"/>
    <property type="match status" value="1"/>
</dbReference>